<dbReference type="InterPro" id="IPR007397">
    <property type="entry name" value="F-box-assoc_dom"/>
</dbReference>
<name>A0A8X7X6X6_POLSE</name>
<dbReference type="PANTHER" id="PTHR12125">
    <property type="entry name" value="F-BOX ONLY PROTEIN 6-LIKE PROTEIN"/>
    <property type="match status" value="1"/>
</dbReference>
<dbReference type="Pfam" id="PF04300">
    <property type="entry name" value="FBA"/>
    <property type="match status" value="2"/>
</dbReference>
<dbReference type="Gene3D" id="1.20.1280.50">
    <property type="match status" value="2"/>
</dbReference>
<feature type="compositionally biased region" description="Basic and acidic residues" evidence="1">
    <location>
        <begin position="346"/>
        <end position="366"/>
    </location>
</feature>
<evidence type="ECO:0000256" key="1">
    <source>
        <dbReference type="SAM" id="MobiDB-lite"/>
    </source>
</evidence>
<dbReference type="InterPro" id="IPR039752">
    <property type="entry name" value="F-box_only"/>
</dbReference>
<dbReference type="InterPro" id="IPR036047">
    <property type="entry name" value="F-box-like_dom_sf"/>
</dbReference>
<dbReference type="InterPro" id="IPR001810">
    <property type="entry name" value="F-box_dom"/>
</dbReference>
<keyword evidence="5" id="KW-1185">Reference proteome</keyword>
<feature type="region of interest" description="Disordered" evidence="1">
    <location>
        <begin position="1"/>
        <end position="58"/>
    </location>
</feature>
<dbReference type="GO" id="GO:0006516">
    <property type="term" value="P:glycoprotein catabolic process"/>
    <property type="evidence" value="ECO:0007669"/>
    <property type="project" value="TreeGrafter"/>
</dbReference>
<dbReference type="Pfam" id="PF00646">
    <property type="entry name" value="F-box"/>
    <property type="match status" value="2"/>
</dbReference>
<feature type="compositionally biased region" description="Basic residues" evidence="1">
    <location>
        <begin position="1"/>
        <end position="11"/>
    </location>
</feature>
<feature type="non-terminal residue" evidence="4">
    <location>
        <position position="742"/>
    </location>
</feature>
<proteinExistence type="predicted"/>
<dbReference type="GO" id="GO:0036503">
    <property type="term" value="P:ERAD pathway"/>
    <property type="evidence" value="ECO:0007669"/>
    <property type="project" value="TreeGrafter"/>
</dbReference>
<feature type="non-terminal residue" evidence="4">
    <location>
        <position position="1"/>
    </location>
</feature>
<dbReference type="GO" id="GO:0031146">
    <property type="term" value="P:SCF-dependent proteasomal ubiquitin-dependent protein catabolic process"/>
    <property type="evidence" value="ECO:0007669"/>
    <property type="project" value="TreeGrafter"/>
</dbReference>
<dbReference type="GO" id="GO:0061630">
    <property type="term" value="F:ubiquitin protein ligase activity"/>
    <property type="evidence" value="ECO:0007669"/>
    <property type="project" value="TreeGrafter"/>
</dbReference>
<dbReference type="Proteomes" id="UP000886611">
    <property type="component" value="Unassembled WGS sequence"/>
</dbReference>
<dbReference type="PANTHER" id="PTHR12125:SF9">
    <property type="entry name" value="F-BOX ONLY PROTEIN 27"/>
    <property type="match status" value="1"/>
</dbReference>
<organism evidence="4 5">
    <name type="scientific">Polypterus senegalus</name>
    <name type="common">Senegal bichir</name>
    <dbReference type="NCBI Taxonomy" id="55291"/>
    <lineage>
        <taxon>Eukaryota</taxon>
        <taxon>Metazoa</taxon>
        <taxon>Chordata</taxon>
        <taxon>Craniata</taxon>
        <taxon>Vertebrata</taxon>
        <taxon>Euteleostomi</taxon>
        <taxon>Actinopterygii</taxon>
        <taxon>Polypteriformes</taxon>
        <taxon>Polypteridae</taxon>
        <taxon>Polypterus</taxon>
    </lineage>
</organism>
<dbReference type="InterPro" id="IPR008979">
    <property type="entry name" value="Galactose-bd-like_sf"/>
</dbReference>
<dbReference type="GO" id="GO:0019005">
    <property type="term" value="C:SCF ubiquitin ligase complex"/>
    <property type="evidence" value="ECO:0007669"/>
    <property type="project" value="TreeGrafter"/>
</dbReference>
<dbReference type="FunFam" id="2.60.120.260:FF:000012">
    <property type="entry name" value="F-box only protein 2"/>
    <property type="match status" value="2"/>
</dbReference>
<dbReference type="AlphaFoldDB" id="A0A8X7X6X6"/>
<feature type="domain" description="FBA" evidence="3">
    <location>
        <begin position="136"/>
        <end position="313"/>
    </location>
</feature>
<dbReference type="PROSITE" id="PS50181">
    <property type="entry name" value="FBOX"/>
    <property type="match status" value="2"/>
</dbReference>
<feature type="domain" description="FBA" evidence="3">
    <location>
        <begin position="474"/>
        <end position="651"/>
    </location>
</feature>
<reference evidence="4 5" key="1">
    <citation type="journal article" date="2021" name="Cell">
        <title>Tracing the genetic footprints of vertebrate landing in non-teleost ray-finned fishes.</title>
        <authorList>
            <person name="Bi X."/>
            <person name="Wang K."/>
            <person name="Yang L."/>
            <person name="Pan H."/>
            <person name="Jiang H."/>
            <person name="Wei Q."/>
            <person name="Fang M."/>
            <person name="Yu H."/>
            <person name="Zhu C."/>
            <person name="Cai Y."/>
            <person name="He Y."/>
            <person name="Gan X."/>
            <person name="Zeng H."/>
            <person name="Yu D."/>
            <person name="Zhu Y."/>
            <person name="Jiang H."/>
            <person name="Qiu Q."/>
            <person name="Yang H."/>
            <person name="Zhang Y.E."/>
            <person name="Wang W."/>
            <person name="Zhu M."/>
            <person name="He S."/>
            <person name="Zhang G."/>
        </authorList>
    </citation>
    <scope>NUCLEOTIDE SEQUENCE [LARGE SCALE GENOMIC DNA]</scope>
    <source>
        <strain evidence="4">Bchr_013</strain>
    </source>
</reference>
<dbReference type="SMART" id="SM00256">
    <property type="entry name" value="FBOX"/>
    <property type="match status" value="2"/>
</dbReference>
<dbReference type="Gene3D" id="2.60.120.260">
    <property type="entry name" value="Galactose-binding domain-like"/>
    <property type="match status" value="2"/>
</dbReference>
<accession>A0A8X7X6X6</accession>
<comment type="caution">
    <text evidence="4">The sequence shown here is derived from an EMBL/GenBank/DDBJ whole genome shotgun (WGS) entry which is preliminary data.</text>
</comment>
<evidence type="ECO:0000313" key="4">
    <source>
        <dbReference type="EMBL" id="KAG2463415.1"/>
    </source>
</evidence>
<evidence type="ECO:0000259" key="2">
    <source>
        <dbReference type="PROSITE" id="PS50181"/>
    </source>
</evidence>
<feature type="domain" description="F-box" evidence="2">
    <location>
        <begin position="407"/>
        <end position="454"/>
    </location>
</feature>
<dbReference type="SMART" id="SM01198">
    <property type="entry name" value="FBA"/>
    <property type="match status" value="2"/>
</dbReference>
<dbReference type="SUPFAM" id="SSF49785">
    <property type="entry name" value="Galactose-binding domain-like"/>
    <property type="match status" value="2"/>
</dbReference>
<dbReference type="EMBL" id="JAATIS010004040">
    <property type="protein sequence ID" value="KAG2463415.1"/>
    <property type="molecule type" value="Genomic_DNA"/>
</dbReference>
<feature type="domain" description="F-box" evidence="2">
    <location>
        <begin position="69"/>
        <end position="116"/>
    </location>
</feature>
<evidence type="ECO:0000259" key="3">
    <source>
        <dbReference type="PROSITE" id="PS51114"/>
    </source>
</evidence>
<sequence length="742" mass="86041">MFPRLRFRKAKSQTEAKVQRPPKTEVNNIRSKATTEKEESDETSSKTKKLSPSDKMGQAVSTERNVKFTMDLSEVSDDILFLILIHVPFWELITNCRLVCKQWKDVVDSQALWRVKYEQVLSKKLQTRLPSNTDWKNLFYKLFARNLIKNPCGDDGFEHWNVDHGGDGWVIERHHGELKETSSPNCFVTSYGWCCKAQCIDLLEEGFEEHFLDDFQPDILINDWYGSRHDCGAIYLIKVDILNSQKETIMTFDKQFPEIPQWNDSSYHKVQHVFRNYGPGVRYVCFSHKGKDNKFWAGYYGARIANSTVKTTAQIYWKLVRAGLSVSPSILLSLRFWVASSPTAAEEHRNQHQHPKSEINSRAEDTPEKEELEEASFSANKLMHSEEMGQASHHQCTERNVKDVKFVMDLSEVSDDILFLILIHVPFCELITNCRLVCKRWKDVVNSQALWRVKYEQALSKKLQSRLPSHTNWKNLFFKLFARNLIKNPCGDDGFEHWNVNHGGDGWVIEHHHGELKNTTSPNCFVTSFWWCKKTQCIDLLEEGFEEHFLDDFQPDILINDWYGSRHDCGAKYKIKVHLLNSRKEPLMSFKRQYPEIPQWNNSSYYKVQHVFHNYGPGVRFIFFSHQGTDNKFWAGHYGARIANSTVKCCRRPLPFRDTIILEGPEERKQTQGITSPWLLQCQGSKELGIWSSPIPLVPTGGAAGMADPFVTALPPHSEGLLEEDHLEHFCVLYKRSQLPLL</sequence>
<protein>
    <submittedName>
        <fullName evidence="4">FBX27 protein</fullName>
    </submittedName>
</protein>
<evidence type="ECO:0000313" key="5">
    <source>
        <dbReference type="Proteomes" id="UP000886611"/>
    </source>
</evidence>
<dbReference type="GO" id="GO:0005737">
    <property type="term" value="C:cytoplasm"/>
    <property type="evidence" value="ECO:0007669"/>
    <property type="project" value="TreeGrafter"/>
</dbReference>
<dbReference type="PROSITE" id="PS51114">
    <property type="entry name" value="FBA"/>
    <property type="match status" value="2"/>
</dbReference>
<gene>
    <name evidence="4" type="primary">Fbxo27</name>
    <name evidence="4" type="ORF">GTO96_0001013</name>
</gene>
<feature type="region of interest" description="Disordered" evidence="1">
    <location>
        <begin position="346"/>
        <end position="371"/>
    </location>
</feature>
<dbReference type="SUPFAM" id="SSF81383">
    <property type="entry name" value="F-box domain"/>
    <property type="match status" value="2"/>
</dbReference>